<protein>
    <submittedName>
        <fullName evidence="9">Competence protein</fullName>
    </submittedName>
</protein>
<dbReference type="Pfam" id="PF03772">
    <property type="entry name" value="Competence"/>
    <property type="match status" value="1"/>
</dbReference>
<dbReference type="PANTHER" id="PTHR30619">
    <property type="entry name" value="DNA INTERNALIZATION/COMPETENCE PROTEIN COMEC/REC2"/>
    <property type="match status" value="1"/>
</dbReference>
<feature type="transmembrane region" description="Helical" evidence="7">
    <location>
        <begin position="83"/>
        <end position="104"/>
    </location>
</feature>
<evidence type="ECO:0000256" key="7">
    <source>
        <dbReference type="SAM" id="Phobius"/>
    </source>
</evidence>
<name>A0A1L7RRR1_9ACTO</name>
<keyword evidence="4 7" id="KW-1133">Transmembrane helix</keyword>
<feature type="transmembrane region" description="Helical" evidence="7">
    <location>
        <begin position="448"/>
        <end position="469"/>
    </location>
</feature>
<evidence type="ECO:0000256" key="4">
    <source>
        <dbReference type="ARBA" id="ARBA00022989"/>
    </source>
</evidence>
<dbReference type="NCBIfam" id="TIGR00360">
    <property type="entry name" value="ComEC_N-term"/>
    <property type="match status" value="1"/>
</dbReference>
<evidence type="ECO:0000313" key="9">
    <source>
        <dbReference type="EMBL" id="CED91863.1"/>
    </source>
</evidence>
<dbReference type="EMBL" id="LK995525">
    <property type="protein sequence ID" value="CED91863.1"/>
    <property type="molecule type" value="Genomic_DNA"/>
</dbReference>
<comment type="subcellular location">
    <subcellularLocation>
        <location evidence="1">Cell membrane</location>
        <topology evidence="1">Multi-pass membrane protein</topology>
    </subcellularLocation>
</comment>
<reference evidence="9" key="1">
    <citation type="submission" date="2014-07" db="EMBL/GenBank/DDBJ databases">
        <authorList>
            <person name="Zhang J.E."/>
            <person name="Yang H."/>
            <person name="Guo J."/>
            <person name="Deng Z."/>
            <person name="Luo H."/>
            <person name="Luo M."/>
            <person name="Zhao B."/>
        </authorList>
    </citation>
    <scope>NUCLEOTIDE SEQUENCE</scope>
    <source>
        <strain evidence="9">AM4</strain>
    </source>
</reference>
<feature type="transmembrane region" description="Helical" evidence="7">
    <location>
        <begin position="539"/>
        <end position="562"/>
    </location>
</feature>
<gene>
    <name evidence="9" type="ORF">AAM4_2031</name>
</gene>
<keyword evidence="5 7" id="KW-0472">Membrane</keyword>
<feature type="region of interest" description="Disordered" evidence="6">
    <location>
        <begin position="1"/>
        <end position="49"/>
    </location>
</feature>
<evidence type="ECO:0000256" key="1">
    <source>
        <dbReference type="ARBA" id="ARBA00004651"/>
    </source>
</evidence>
<dbReference type="PANTHER" id="PTHR30619:SF7">
    <property type="entry name" value="BETA-LACTAMASE DOMAIN PROTEIN"/>
    <property type="match status" value="1"/>
</dbReference>
<evidence type="ECO:0000259" key="8">
    <source>
        <dbReference type="Pfam" id="PF03772"/>
    </source>
</evidence>
<feature type="transmembrane region" description="Helical" evidence="7">
    <location>
        <begin position="396"/>
        <end position="413"/>
    </location>
</feature>
<evidence type="ECO:0000256" key="5">
    <source>
        <dbReference type="ARBA" id="ARBA00023136"/>
    </source>
</evidence>
<evidence type="ECO:0000256" key="2">
    <source>
        <dbReference type="ARBA" id="ARBA00022475"/>
    </source>
</evidence>
<keyword evidence="2" id="KW-1003">Cell membrane</keyword>
<dbReference type="InterPro" id="IPR052159">
    <property type="entry name" value="Competence_DNA_uptake"/>
</dbReference>
<feature type="transmembrane region" description="Helical" evidence="7">
    <location>
        <begin position="57"/>
        <end position="76"/>
    </location>
</feature>
<keyword evidence="3 7" id="KW-0812">Transmembrane</keyword>
<accession>A0A1L7RRR1</accession>
<dbReference type="InterPro" id="IPR004477">
    <property type="entry name" value="ComEC_N"/>
</dbReference>
<dbReference type="GO" id="GO:0005886">
    <property type="term" value="C:plasma membrane"/>
    <property type="evidence" value="ECO:0007669"/>
    <property type="project" value="UniProtKB-SubCell"/>
</dbReference>
<feature type="transmembrane region" description="Helical" evidence="7">
    <location>
        <begin position="419"/>
        <end position="436"/>
    </location>
</feature>
<organism evidence="9">
    <name type="scientific">Actinomyces succiniciruminis</name>
    <dbReference type="NCBI Taxonomy" id="1522002"/>
    <lineage>
        <taxon>Bacteria</taxon>
        <taxon>Bacillati</taxon>
        <taxon>Actinomycetota</taxon>
        <taxon>Actinomycetes</taxon>
        <taxon>Actinomycetales</taxon>
        <taxon>Actinomycetaceae</taxon>
        <taxon>Actinomyces</taxon>
    </lineage>
</organism>
<proteinExistence type="predicted"/>
<feature type="domain" description="ComEC/Rec2-related protein" evidence="8">
    <location>
        <begin position="303"/>
        <end position="563"/>
    </location>
</feature>
<feature type="transmembrane region" description="Helical" evidence="7">
    <location>
        <begin position="350"/>
        <end position="367"/>
    </location>
</feature>
<feature type="transmembrane region" description="Helical" evidence="7">
    <location>
        <begin position="124"/>
        <end position="145"/>
    </location>
</feature>
<evidence type="ECO:0000256" key="6">
    <source>
        <dbReference type="SAM" id="MobiDB-lite"/>
    </source>
</evidence>
<feature type="transmembrane region" description="Helical" evidence="7">
    <location>
        <begin position="508"/>
        <end position="527"/>
    </location>
</feature>
<feature type="transmembrane region" description="Helical" evidence="7">
    <location>
        <begin position="475"/>
        <end position="501"/>
    </location>
</feature>
<sequence>MNSDRMSARPAGARRHRAHRSETAPWDDPATLRRLSPNRRARHAISDSAPPPLDLRLAPAAVAAWAGAFWAIGLGGERPWLPAAVGAAGAVLAAIPLAAAGARFRPPRHRRDPRPGANAPDGSAIGSVSASLLVLVLAVAAVLAATAAGSWARSRDPLTLAAAQERTVILTGTVTRTPRATATARWTTVLTTLAVDTVDGAPSRLTATVLGDADWLKVPMGAPVRVQARLRPADPGGAEAAIIGANAAVTTTGPATGVLGTVASLRDGLITAVGAEPARTNPGSGTRMTWPPGARALVPGVALGDDHALPTEVREDMRTVSMTHLTAVSGEHVAIVLGLALTGLGILPRWARAGVGALVLVGLVVLVRPDGSVLRAATMGAVMLLGVAAGRRSASLPALCTGVIVLLLVDPWQARDYGFALSVLATAGILLGAAPLTTALSRRLPRPLAAGLALPVVAQLACAPVLVLLRPSVGIWSVAANVLAAPPVPVATVCGILAALVAPWWPQAAAVIAWPATASCAWLALVARVCARLPGAALAWPGQLGGALLLAGIEAAAIAALYRRGRRREHGTGRRGRL</sequence>
<evidence type="ECO:0000256" key="3">
    <source>
        <dbReference type="ARBA" id="ARBA00022692"/>
    </source>
</evidence>
<dbReference type="AlphaFoldDB" id="A0A1L7RRR1"/>